<dbReference type="RefSeq" id="XP_066656591.1">
    <property type="nucleotide sequence ID" value="XM_066795009.1"/>
</dbReference>
<evidence type="ECO:0000313" key="3">
    <source>
        <dbReference type="Proteomes" id="UP001360953"/>
    </source>
</evidence>
<feature type="transmembrane region" description="Helical" evidence="1">
    <location>
        <begin position="235"/>
        <end position="261"/>
    </location>
</feature>
<sequence length="279" mass="29634">MERRESSPSLSSLHSFNLHVFQLSFSSIVLFGALLPAFFRRFPLPFPQARSTRESCGKSHSGIKRSSCFVFISQSSLSLTPQHSPIERTDRRDAALRIVNFLQTLVQELAARGKEAVLLGQGLHVVRNDGLADVAHVVGCLLQALQAGRPLLHVVAAQVQRRLRQKRQVRRPLAAVVEREHGRAAQSLDGELAGARAVALRDGGGDGGFLRFEVGAQCGGGAGCGVWRSDLGPALVGRVAVAVGVFGFAFALLVVAVFLAAGLSGRDDGAVGVESVAPD</sequence>
<organism evidence="2 3">
    <name type="scientific">Phyllosticta citribraziliensis</name>
    <dbReference type="NCBI Taxonomy" id="989973"/>
    <lineage>
        <taxon>Eukaryota</taxon>
        <taxon>Fungi</taxon>
        <taxon>Dikarya</taxon>
        <taxon>Ascomycota</taxon>
        <taxon>Pezizomycotina</taxon>
        <taxon>Dothideomycetes</taxon>
        <taxon>Dothideomycetes incertae sedis</taxon>
        <taxon>Botryosphaeriales</taxon>
        <taxon>Phyllostictaceae</taxon>
        <taxon>Phyllosticta</taxon>
    </lineage>
</organism>
<dbReference type="EMBL" id="JBBPEH010000004">
    <property type="protein sequence ID" value="KAK7539320.1"/>
    <property type="molecule type" value="Genomic_DNA"/>
</dbReference>
<evidence type="ECO:0000256" key="1">
    <source>
        <dbReference type="SAM" id="Phobius"/>
    </source>
</evidence>
<reference evidence="2 3" key="1">
    <citation type="submission" date="2024-04" db="EMBL/GenBank/DDBJ databases">
        <title>Phyllosticta paracitricarpa is synonymous to the EU quarantine fungus P. citricarpa based on phylogenomic analyses.</title>
        <authorList>
            <consortium name="Lawrence Berkeley National Laboratory"/>
            <person name="Van ingen-buijs V.A."/>
            <person name="Van westerhoven A.C."/>
            <person name="Haridas S."/>
            <person name="Skiadas P."/>
            <person name="Martin F."/>
            <person name="Groenewald J.Z."/>
            <person name="Crous P.W."/>
            <person name="Seidl M.F."/>
        </authorList>
    </citation>
    <scope>NUCLEOTIDE SEQUENCE [LARGE SCALE GENOMIC DNA]</scope>
    <source>
        <strain evidence="2 3">CPC 17464</strain>
    </source>
</reference>
<name>A0ABR1LVW1_9PEZI</name>
<dbReference type="GeneID" id="92027915"/>
<gene>
    <name evidence="2" type="ORF">J3D65DRAFT_275734</name>
</gene>
<accession>A0ABR1LVW1</accession>
<evidence type="ECO:0000313" key="2">
    <source>
        <dbReference type="EMBL" id="KAK7539320.1"/>
    </source>
</evidence>
<protein>
    <submittedName>
        <fullName evidence="2">Uncharacterized protein</fullName>
    </submittedName>
</protein>
<keyword evidence="1" id="KW-0812">Transmembrane</keyword>
<keyword evidence="1" id="KW-0472">Membrane</keyword>
<dbReference type="Proteomes" id="UP001360953">
    <property type="component" value="Unassembled WGS sequence"/>
</dbReference>
<proteinExistence type="predicted"/>
<feature type="transmembrane region" description="Helical" evidence="1">
    <location>
        <begin position="20"/>
        <end position="39"/>
    </location>
</feature>
<keyword evidence="3" id="KW-1185">Reference proteome</keyword>
<keyword evidence="1" id="KW-1133">Transmembrane helix</keyword>
<comment type="caution">
    <text evidence="2">The sequence shown here is derived from an EMBL/GenBank/DDBJ whole genome shotgun (WGS) entry which is preliminary data.</text>
</comment>